<evidence type="ECO:0000259" key="1">
    <source>
        <dbReference type="PROSITE" id="PS50914"/>
    </source>
</evidence>
<dbReference type="AlphaFoldDB" id="A0A1H9X2I6"/>
<proteinExistence type="predicted"/>
<accession>A0A1H9X2I6</accession>
<reference evidence="3" key="1">
    <citation type="submission" date="2016-10" db="EMBL/GenBank/DDBJ databases">
        <authorList>
            <person name="Varghese N."/>
            <person name="Submissions S."/>
        </authorList>
    </citation>
    <scope>NUCLEOTIDE SEQUENCE [LARGE SCALE GENOMIC DNA]</scope>
    <source>
        <strain evidence="3">DSM 44260</strain>
    </source>
</reference>
<protein>
    <submittedName>
        <fullName evidence="2">BON domain-containing protein</fullName>
    </submittedName>
</protein>
<dbReference type="PROSITE" id="PS50914">
    <property type="entry name" value="BON"/>
    <property type="match status" value="1"/>
</dbReference>
<evidence type="ECO:0000313" key="3">
    <source>
        <dbReference type="Proteomes" id="UP000199051"/>
    </source>
</evidence>
<organism evidence="2 3">
    <name type="scientific">Actinokineospora terrae</name>
    <dbReference type="NCBI Taxonomy" id="155974"/>
    <lineage>
        <taxon>Bacteria</taxon>
        <taxon>Bacillati</taxon>
        <taxon>Actinomycetota</taxon>
        <taxon>Actinomycetes</taxon>
        <taxon>Pseudonocardiales</taxon>
        <taxon>Pseudonocardiaceae</taxon>
        <taxon>Actinokineospora</taxon>
    </lineage>
</organism>
<dbReference type="RefSeq" id="WP_092784254.1">
    <property type="nucleotide sequence ID" value="NZ_FOGI01000012.1"/>
</dbReference>
<dbReference type="InterPro" id="IPR007055">
    <property type="entry name" value="BON_dom"/>
</dbReference>
<keyword evidence="3" id="KW-1185">Reference proteome</keyword>
<name>A0A1H9X2I6_9PSEU</name>
<feature type="domain" description="BON" evidence="1">
    <location>
        <begin position="15"/>
        <end position="84"/>
    </location>
</feature>
<sequence length="101" mass="11543">MSTTSQERATAAHRSDEDIRAEVQDRVLPGIEDVDTRLVRAAVDDGVVLLVGRLDWDSQAPVVGRAVAEVSGVREVRNRLRCTWDDVTRFPWHPRLRRVRR</sequence>
<dbReference type="Proteomes" id="UP000199051">
    <property type="component" value="Unassembled WGS sequence"/>
</dbReference>
<dbReference type="Pfam" id="PF04972">
    <property type="entry name" value="BON"/>
    <property type="match status" value="1"/>
</dbReference>
<gene>
    <name evidence="2" type="ORF">SAMN04487818_112155</name>
</gene>
<evidence type="ECO:0000313" key="2">
    <source>
        <dbReference type="EMBL" id="SES40097.1"/>
    </source>
</evidence>
<dbReference type="Gene3D" id="3.30.1340.30">
    <property type="match status" value="1"/>
</dbReference>
<dbReference type="EMBL" id="FOGI01000012">
    <property type="protein sequence ID" value="SES40097.1"/>
    <property type="molecule type" value="Genomic_DNA"/>
</dbReference>